<keyword evidence="3" id="KW-1185">Reference proteome</keyword>
<dbReference type="RefSeq" id="XP_033392625.1">
    <property type="nucleotide sequence ID" value="XM_033535113.1"/>
</dbReference>
<protein>
    <submittedName>
        <fullName evidence="2">Uncharacterized protein</fullName>
    </submittedName>
</protein>
<dbReference type="Proteomes" id="UP000799438">
    <property type="component" value="Unassembled WGS sequence"/>
</dbReference>
<evidence type="ECO:0000313" key="3">
    <source>
        <dbReference type="Proteomes" id="UP000799438"/>
    </source>
</evidence>
<accession>A0A6A6B1L6</accession>
<dbReference type="GeneID" id="54292607"/>
<dbReference type="AlphaFoldDB" id="A0A6A6B1L6"/>
<name>A0A6A6B1L6_9PEZI</name>
<dbReference type="EMBL" id="ML995510">
    <property type="protein sequence ID" value="KAF2136907.1"/>
    <property type="molecule type" value="Genomic_DNA"/>
</dbReference>
<gene>
    <name evidence="2" type="ORF">K452DRAFT_116939</name>
</gene>
<evidence type="ECO:0000256" key="1">
    <source>
        <dbReference type="SAM" id="MobiDB-lite"/>
    </source>
</evidence>
<proteinExistence type="predicted"/>
<reference evidence="2" key="1">
    <citation type="journal article" date="2020" name="Stud. Mycol.">
        <title>101 Dothideomycetes genomes: a test case for predicting lifestyles and emergence of pathogens.</title>
        <authorList>
            <person name="Haridas S."/>
            <person name="Albert R."/>
            <person name="Binder M."/>
            <person name="Bloem J."/>
            <person name="Labutti K."/>
            <person name="Salamov A."/>
            <person name="Andreopoulos B."/>
            <person name="Baker S."/>
            <person name="Barry K."/>
            <person name="Bills G."/>
            <person name="Bluhm B."/>
            <person name="Cannon C."/>
            <person name="Castanera R."/>
            <person name="Culley D."/>
            <person name="Daum C."/>
            <person name="Ezra D."/>
            <person name="Gonzalez J."/>
            <person name="Henrissat B."/>
            <person name="Kuo A."/>
            <person name="Liang C."/>
            <person name="Lipzen A."/>
            <person name="Lutzoni F."/>
            <person name="Magnuson J."/>
            <person name="Mondo S."/>
            <person name="Nolan M."/>
            <person name="Ohm R."/>
            <person name="Pangilinan J."/>
            <person name="Park H.-J."/>
            <person name="Ramirez L."/>
            <person name="Alfaro M."/>
            <person name="Sun H."/>
            <person name="Tritt A."/>
            <person name="Yoshinaga Y."/>
            <person name="Zwiers L.-H."/>
            <person name="Turgeon B."/>
            <person name="Goodwin S."/>
            <person name="Spatafora J."/>
            <person name="Crous P."/>
            <person name="Grigoriev I."/>
        </authorList>
    </citation>
    <scope>NUCLEOTIDE SEQUENCE</scope>
    <source>
        <strain evidence="2">CBS 121167</strain>
    </source>
</reference>
<evidence type="ECO:0000313" key="2">
    <source>
        <dbReference type="EMBL" id="KAF2136907.1"/>
    </source>
</evidence>
<organism evidence="2 3">
    <name type="scientific">Aplosporella prunicola CBS 121167</name>
    <dbReference type="NCBI Taxonomy" id="1176127"/>
    <lineage>
        <taxon>Eukaryota</taxon>
        <taxon>Fungi</taxon>
        <taxon>Dikarya</taxon>
        <taxon>Ascomycota</taxon>
        <taxon>Pezizomycotina</taxon>
        <taxon>Dothideomycetes</taxon>
        <taxon>Dothideomycetes incertae sedis</taxon>
        <taxon>Botryosphaeriales</taxon>
        <taxon>Aplosporellaceae</taxon>
        <taxon>Aplosporella</taxon>
    </lineage>
</organism>
<feature type="region of interest" description="Disordered" evidence="1">
    <location>
        <begin position="1"/>
        <end position="22"/>
    </location>
</feature>
<sequence>MRSHPLPLTDSHPANAKQPARDTRHHALAHAFLHSKDSYRISTRSRSDQITRMSSLTSASRRMERWRCKQPCSAPQTPADQSGAQQFFFFSFFPLPPPPALVRLPRREADGPDSDLPRRVGVTALLGGGRGNADGRQPISAWGMVAGVLGRYEYGRWIPWAGRGVV</sequence>